<protein>
    <recommendedName>
        <fullName evidence="4">HEAT repeat domain-containing protein</fullName>
    </recommendedName>
</protein>
<organism evidence="2 3">
    <name type="scientific">candidate division WOR-3 bacterium</name>
    <dbReference type="NCBI Taxonomy" id="2052148"/>
    <lineage>
        <taxon>Bacteria</taxon>
        <taxon>Bacteria division WOR-3</taxon>
    </lineage>
</organism>
<dbReference type="SUPFAM" id="SSF48371">
    <property type="entry name" value="ARM repeat"/>
    <property type="match status" value="1"/>
</dbReference>
<accession>A0A938BQX3</accession>
<evidence type="ECO:0000256" key="1">
    <source>
        <dbReference type="ARBA" id="ARBA00045876"/>
    </source>
</evidence>
<dbReference type="PANTHER" id="PTHR12697">
    <property type="entry name" value="PBS LYASE HEAT-LIKE PROTEIN"/>
    <property type="match status" value="1"/>
</dbReference>
<dbReference type="PROSITE" id="PS50077">
    <property type="entry name" value="HEAT_REPEAT"/>
    <property type="match status" value="2"/>
</dbReference>
<dbReference type="PANTHER" id="PTHR12697:SF5">
    <property type="entry name" value="DEOXYHYPUSINE HYDROXYLASE"/>
    <property type="match status" value="1"/>
</dbReference>
<dbReference type="Pfam" id="PF13646">
    <property type="entry name" value="HEAT_2"/>
    <property type="match status" value="5"/>
</dbReference>
<dbReference type="AlphaFoldDB" id="A0A938BQX3"/>
<dbReference type="InterPro" id="IPR004155">
    <property type="entry name" value="PBS_lyase_HEAT"/>
</dbReference>
<reference evidence="2" key="1">
    <citation type="submission" date="2019-03" db="EMBL/GenBank/DDBJ databases">
        <title>Lake Tanganyika Metagenome-Assembled Genomes (MAGs).</title>
        <authorList>
            <person name="Tran P."/>
        </authorList>
    </citation>
    <scope>NUCLEOTIDE SEQUENCE</scope>
    <source>
        <strain evidence="2">K_DeepCast_150m_m2_040</strain>
    </source>
</reference>
<comment type="function">
    <text evidence="1">Catalyzes the hydroxylation of the N(6)-(4-aminobutyl)-L-lysine intermediate produced by deoxyhypusine synthase/DHPS on a critical lysine of the eukaryotic translation initiation factor 5A/eIF-5A. This is the second step of the post-translational modification of that lysine into an unusual amino acid residue named hypusine. Hypusination is unique to mature eIF-5A factor and is essential for its function.</text>
</comment>
<name>A0A938BQX3_UNCW3</name>
<evidence type="ECO:0008006" key="4">
    <source>
        <dbReference type="Google" id="ProtNLM"/>
    </source>
</evidence>
<dbReference type="InterPro" id="IPR021133">
    <property type="entry name" value="HEAT_type_2"/>
</dbReference>
<gene>
    <name evidence="2" type="ORF">FJY68_12150</name>
</gene>
<dbReference type="InterPro" id="IPR011989">
    <property type="entry name" value="ARM-like"/>
</dbReference>
<dbReference type="SMART" id="SM00567">
    <property type="entry name" value="EZ_HEAT"/>
    <property type="match status" value="11"/>
</dbReference>
<dbReference type="Gene3D" id="1.25.10.10">
    <property type="entry name" value="Leucine-rich Repeat Variant"/>
    <property type="match status" value="4"/>
</dbReference>
<dbReference type="InterPro" id="IPR016024">
    <property type="entry name" value="ARM-type_fold"/>
</dbReference>
<dbReference type="EMBL" id="VGIR01000103">
    <property type="protein sequence ID" value="MBM3332576.1"/>
    <property type="molecule type" value="Genomic_DNA"/>
</dbReference>
<evidence type="ECO:0000313" key="2">
    <source>
        <dbReference type="EMBL" id="MBM3332576.1"/>
    </source>
</evidence>
<comment type="caution">
    <text evidence="2">The sequence shown here is derived from an EMBL/GenBank/DDBJ whole genome shotgun (WGS) entry which is preliminary data.</text>
</comment>
<sequence length="569" mass="59624">MARGGRTFTGHAADVREEVVLSIIGLVAGLKDPDPLARRLAVEKLGHIGGAEAAGALVLMLRDPDDATRTLAAYSLAAIGVDAVEPLTWYLATWQGPVDAVVPTVIGVLRSERGLDFLTAHVADPAPDTRAAIAAALGRIGSDRALPPLLELLRDMVDDVRIAAARALGDVRSPLAVNALIDEMADENPPVRAAAVEALGRIGSQQAVDILSSACAEDPDSNVREAALAALRRLSAGSVTRLIQALSGNDLGERIHAVSQLLEQGKASTLPLTELLTNPEPTVRASAAEVLGALGDTSALEALAGALGDTDDRVRLSATTALGRIKHARSAQALACLLGDQDDKVAAAAATGIENLGELAIDLVSGLLDHEAVDVRVRAIDVLGRLRHRGACDRLIRALADKVIWVRSVSAHALGEIGDGRAVPALNEALRDRDLMVRAQAAEALGKLRDFAATLPLLNSLNDESDLVRINALRALGRIGNPVAIPFLEDALDAAEPGVRCAGIAGLAAMRVTRVLPRLHRMSRNWPVGREPKEVREAAQQAIAFLEAALAQDALQLKPEKPEESSAGS</sequence>
<proteinExistence type="predicted"/>
<evidence type="ECO:0000313" key="3">
    <source>
        <dbReference type="Proteomes" id="UP000779900"/>
    </source>
</evidence>
<dbReference type="GO" id="GO:0016491">
    <property type="term" value="F:oxidoreductase activity"/>
    <property type="evidence" value="ECO:0007669"/>
    <property type="project" value="TreeGrafter"/>
</dbReference>
<dbReference type="Proteomes" id="UP000779900">
    <property type="component" value="Unassembled WGS sequence"/>
</dbReference>